<dbReference type="PROSITE" id="PS51034">
    <property type="entry name" value="ZP_2"/>
    <property type="match status" value="1"/>
</dbReference>
<dbReference type="InterPro" id="IPR057475">
    <property type="entry name" value="CUT_C"/>
</dbReference>
<dbReference type="AlphaFoldDB" id="A0A8R1Y619"/>
<dbReference type="Gene3D" id="2.60.40.4100">
    <property type="entry name" value="Zona pellucida, ZP-C domain"/>
    <property type="match status" value="1"/>
</dbReference>
<evidence type="ECO:0000259" key="2">
    <source>
        <dbReference type="PROSITE" id="PS51034"/>
    </source>
</evidence>
<keyword evidence="4" id="KW-1185">Reference proteome</keyword>
<dbReference type="Pfam" id="PF25301">
    <property type="entry name" value="CUT_C"/>
    <property type="match status" value="1"/>
</dbReference>
<dbReference type="PANTHER" id="PTHR46560:SF13">
    <property type="entry name" value="ZP DOMAIN-CONTAINING PROTEIN"/>
    <property type="match status" value="1"/>
</dbReference>
<evidence type="ECO:0000313" key="3">
    <source>
        <dbReference type="EnsemblMetazoa" id="OVOC8961.1"/>
    </source>
</evidence>
<protein>
    <submittedName>
        <fullName evidence="3">ZP domain-containing protein</fullName>
    </submittedName>
</protein>
<dbReference type="OMA" id="IDANGCG"/>
<accession>A0A8R1Y619</accession>
<dbReference type="EMBL" id="CMVM020000250">
    <property type="status" value="NOT_ANNOTATED_CDS"/>
    <property type="molecule type" value="Genomic_DNA"/>
</dbReference>
<keyword evidence="1" id="KW-1133">Transmembrane helix</keyword>
<dbReference type="InterPro" id="IPR042235">
    <property type="entry name" value="ZP-C_dom"/>
</dbReference>
<proteinExistence type="predicted"/>
<dbReference type="InterPro" id="IPR001507">
    <property type="entry name" value="ZP_dom"/>
</dbReference>
<feature type="domain" description="ZP" evidence="2">
    <location>
        <begin position="2"/>
        <end position="257"/>
    </location>
</feature>
<dbReference type="PANTHER" id="PTHR46560">
    <property type="entry name" value="CYPHER, ISOFORM B"/>
    <property type="match status" value="1"/>
</dbReference>
<reference evidence="3" key="2">
    <citation type="submission" date="2022-06" db="UniProtKB">
        <authorList>
            <consortium name="EnsemblMetazoa"/>
        </authorList>
    </citation>
    <scope>IDENTIFICATION</scope>
</reference>
<keyword evidence="1" id="KW-0812">Transmembrane</keyword>
<organism evidence="3 4">
    <name type="scientific">Onchocerca volvulus</name>
    <dbReference type="NCBI Taxonomy" id="6282"/>
    <lineage>
        <taxon>Eukaryota</taxon>
        <taxon>Metazoa</taxon>
        <taxon>Ecdysozoa</taxon>
        <taxon>Nematoda</taxon>
        <taxon>Chromadorea</taxon>
        <taxon>Rhabditida</taxon>
        <taxon>Spirurina</taxon>
        <taxon>Spiruromorpha</taxon>
        <taxon>Filarioidea</taxon>
        <taxon>Onchocercidae</taxon>
        <taxon>Onchocerca</taxon>
    </lineage>
</organism>
<dbReference type="EnsemblMetazoa" id="OVOC8961.1">
    <property type="protein sequence ID" value="OVOC8961.1"/>
    <property type="gene ID" value="WBGene00245770"/>
</dbReference>
<feature type="transmembrane region" description="Helical" evidence="1">
    <location>
        <begin position="314"/>
        <end position="341"/>
    </location>
</feature>
<keyword evidence="1" id="KW-0472">Membrane</keyword>
<evidence type="ECO:0000256" key="1">
    <source>
        <dbReference type="SAM" id="Phobius"/>
    </source>
</evidence>
<name>A0A8R1Y619_ONCVO</name>
<sequence>MTCHSNRMDVRLEFDEPFDGIVFADQAYNDSVCRWEGQHEVKMNFSIPISESNGSYTCGIILRQATAEVTVMLIISPVKNILVNGVTSLQIRCLYDISDITITMANLQLVGLEEQTGIVTGTGDIPTLQIRILDGHSITGKTVTHATIGQPLTLDIILENTEIYDFYAHSCIAYDGSKNSNAIVQIIDANGCGIGLQRAVELPIHMTLPRNGNPKHVYIYMYGFQFTSSQFVYFECQARPCIRSCKRQQCEANKTMITEITNTTKSVKRSRRESHVVKLLTVLEMRPPRIRADKFHSNPNTKLSTDLGSTCPQLLFLIIVFVALGLMPTVTIMVCYGLVVYRRQQTLKVQRKNSFSGIHTELAYSSSSDN</sequence>
<dbReference type="Proteomes" id="UP000024404">
    <property type="component" value="Unassembled WGS sequence"/>
</dbReference>
<reference evidence="4" key="1">
    <citation type="submission" date="2013-10" db="EMBL/GenBank/DDBJ databases">
        <title>Genome sequencing of Onchocerca volvulus.</title>
        <authorList>
            <person name="Cotton J."/>
            <person name="Tsai J."/>
            <person name="Stanley E."/>
            <person name="Tracey A."/>
            <person name="Holroyd N."/>
            <person name="Lustigman S."/>
            <person name="Berriman M."/>
        </authorList>
    </citation>
    <scope>NUCLEOTIDE SEQUENCE</scope>
</reference>
<evidence type="ECO:0000313" key="4">
    <source>
        <dbReference type="Proteomes" id="UP000024404"/>
    </source>
</evidence>
<dbReference type="SMART" id="SM00241">
    <property type="entry name" value="ZP"/>
    <property type="match status" value="1"/>
</dbReference>